<name>A0ABZ2KR54_9BACT</name>
<feature type="region of interest" description="Disordered" evidence="1">
    <location>
        <begin position="17"/>
        <end position="75"/>
    </location>
</feature>
<dbReference type="Proteomes" id="UP001374803">
    <property type="component" value="Chromosome"/>
</dbReference>
<keyword evidence="3" id="KW-1185">Reference proteome</keyword>
<evidence type="ECO:0000256" key="1">
    <source>
        <dbReference type="SAM" id="MobiDB-lite"/>
    </source>
</evidence>
<reference evidence="2" key="1">
    <citation type="submission" date="2021-12" db="EMBL/GenBank/DDBJ databases">
        <title>Discovery of the Pendulisporaceae a myxobacterial family with distinct sporulation behavior and unique specialized metabolism.</title>
        <authorList>
            <person name="Garcia R."/>
            <person name="Popoff A."/>
            <person name="Bader C.D."/>
            <person name="Loehr J."/>
            <person name="Walesch S."/>
            <person name="Walt C."/>
            <person name="Boldt J."/>
            <person name="Bunk B."/>
            <person name="Haeckl F.J.F.P.J."/>
            <person name="Gunesch A.P."/>
            <person name="Birkelbach J."/>
            <person name="Nuebel U."/>
            <person name="Pietschmann T."/>
            <person name="Bach T."/>
            <person name="Mueller R."/>
        </authorList>
    </citation>
    <scope>NUCLEOTIDE SEQUENCE</scope>
    <source>
        <strain evidence="2">MSr11367</strain>
    </source>
</reference>
<gene>
    <name evidence="2" type="ORF">LVJ94_30100</name>
</gene>
<accession>A0ABZ2KR54</accession>
<dbReference type="EMBL" id="CP089983">
    <property type="protein sequence ID" value="WXB01159.1"/>
    <property type="molecule type" value="Genomic_DNA"/>
</dbReference>
<protein>
    <submittedName>
        <fullName evidence="2">Uncharacterized protein</fullName>
    </submittedName>
</protein>
<proteinExistence type="predicted"/>
<dbReference type="RefSeq" id="WP_394830769.1">
    <property type="nucleotide sequence ID" value="NZ_CP089929.1"/>
</dbReference>
<evidence type="ECO:0000313" key="2">
    <source>
        <dbReference type="EMBL" id="WXB01159.1"/>
    </source>
</evidence>
<evidence type="ECO:0000313" key="3">
    <source>
        <dbReference type="Proteomes" id="UP001374803"/>
    </source>
</evidence>
<organism evidence="2 3">
    <name type="scientific">Pendulispora rubella</name>
    <dbReference type="NCBI Taxonomy" id="2741070"/>
    <lineage>
        <taxon>Bacteria</taxon>
        <taxon>Pseudomonadati</taxon>
        <taxon>Myxococcota</taxon>
        <taxon>Myxococcia</taxon>
        <taxon>Myxococcales</taxon>
        <taxon>Sorangiineae</taxon>
        <taxon>Pendulisporaceae</taxon>
        <taxon>Pendulispora</taxon>
    </lineage>
</organism>
<feature type="compositionally biased region" description="Basic and acidic residues" evidence="1">
    <location>
        <begin position="21"/>
        <end position="40"/>
    </location>
</feature>
<sequence>MRRPLILTFALALAGVGACSSEKESSGPRSELDAKQHQNEMADAACEDSGSPDAGPFDGGGAPDAAEDARSPGEEGDPCIVKSDCAYGLWCKKPDGACDGPGTCKFQRHYEATWDGSTVCGCDGRTYTAYADAEDSEVNIASSGFCPDTPTCNDGESCQEGFCKRSGCSGPGRCVVRAFSICPKFVPYYCTCGGSVTTECGAYSSGENLDYSTDPSRNCEPYP</sequence>
<dbReference type="PROSITE" id="PS51257">
    <property type="entry name" value="PROKAR_LIPOPROTEIN"/>
    <property type="match status" value="1"/>
</dbReference>